<dbReference type="EMBL" id="BAAAQN010000022">
    <property type="protein sequence ID" value="GAA2035115.1"/>
    <property type="molecule type" value="Genomic_DNA"/>
</dbReference>
<proteinExistence type="predicted"/>
<dbReference type="Gene3D" id="2.50.20.10">
    <property type="entry name" value="Lipoprotein localisation LolA/LolB/LppX"/>
    <property type="match status" value="1"/>
</dbReference>
<name>A0ABN2UDY2_9ACTN</name>
<dbReference type="PANTHER" id="PTHR37507:SF2">
    <property type="entry name" value="SPORULATION PROTEIN YDCC"/>
    <property type="match status" value="1"/>
</dbReference>
<gene>
    <name evidence="2" type="ORF">GCM10009839_39680</name>
</gene>
<dbReference type="SUPFAM" id="SSF89392">
    <property type="entry name" value="Prokaryotic lipoproteins and lipoprotein localization factors"/>
    <property type="match status" value="1"/>
</dbReference>
<dbReference type="InterPro" id="IPR052944">
    <property type="entry name" value="Sporulation_related"/>
</dbReference>
<protein>
    <recommendedName>
        <fullName evidence="4">DUF2092 domain-containing protein</fullName>
    </recommendedName>
</protein>
<dbReference type="InterPro" id="IPR029046">
    <property type="entry name" value="LolA/LolB/LppX"/>
</dbReference>
<feature type="compositionally biased region" description="Pro residues" evidence="1">
    <location>
        <begin position="406"/>
        <end position="415"/>
    </location>
</feature>
<accession>A0ABN2UDY2</accession>
<dbReference type="Proteomes" id="UP001500751">
    <property type="component" value="Unassembled WGS sequence"/>
</dbReference>
<keyword evidence="3" id="KW-1185">Reference proteome</keyword>
<comment type="caution">
    <text evidence="2">The sequence shown here is derived from an EMBL/GenBank/DDBJ whole genome shotgun (WGS) entry which is preliminary data.</text>
</comment>
<feature type="region of interest" description="Disordered" evidence="1">
    <location>
        <begin position="366"/>
        <end position="415"/>
    </location>
</feature>
<evidence type="ECO:0000313" key="3">
    <source>
        <dbReference type="Proteomes" id="UP001500751"/>
    </source>
</evidence>
<sequence>MVAVAVVAVTTFSQVLSAPGSPALPRISLIGLVQKVGKSPARAFSGTVRLSVDIGLPRLPKLGTDGGADPLRLLSGNHLVRVVADATDGEQRERVALLDTMSEYDIVRDDSELWMWDSTRQLARHGTVDALTEVLLSFASPAELAKTFTGPSAIQTAVFDTDYMAGRTTRVAGRDCYVLRITPNSPGTTVGSVRVAVDAATGVPVSVTVYPTGSSKPAIKAEFESLSFQADPAELRFIPPPGATVVDEPEPDLPANPVRGAGKGWTAAVAIGGVDPDSLIAGLGTEKSKNQPAPEGTAAVLAALAGTPGTPLQSYLRMMMAAGDKSAVGLVWSSRLVSLVFTPDQRLYAAFATPESLVATVAADKAQPPADGLRPATGTPPDQKQITVPAPGPIPGVAPGHIPGVAPAPAPADRN</sequence>
<evidence type="ECO:0000313" key="2">
    <source>
        <dbReference type="EMBL" id="GAA2035115.1"/>
    </source>
</evidence>
<evidence type="ECO:0008006" key="4">
    <source>
        <dbReference type="Google" id="ProtNLM"/>
    </source>
</evidence>
<reference evidence="2 3" key="1">
    <citation type="journal article" date="2019" name="Int. J. Syst. Evol. Microbiol.">
        <title>The Global Catalogue of Microorganisms (GCM) 10K type strain sequencing project: providing services to taxonomists for standard genome sequencing and annotation.</title>
        <authorList>
            <consortium name="The Broad Institute Genomics Platform"/>
            <consortium name="The Broad Institute Genome Sequencing Center for Infectious Disease"/>
            <person name="Wu L."/>
            <person name="Ma J."/>
        </authorList>
    </citation>
    <scope>NUCLEOTIDE SEQUENCE [LARGE SCALE GENOMIC DNA]</scope>
    <source>
        <strain evidence="2 3">JCM 16014</strain>
    </source>
</reference>
<organism evidence="2 3">
    <name type="scientific">Catenulispora yoronensis</name>
    <dbReference type="NCBI Taxonomy" id="450799"/>
    <lineage>
        <taxon>Bacteria</taxon>
        <taxon>Bacillati</taxon>
        <taxon>Actinomycetota</taxon>
        <taxon>Actinomycetes</taxon>
        <taxon>Catenulisporales</taxon>
        <taxon>Catenulisporaceae</taxon>
        <taxon>Catenulispora</taxon>
    </lineage>
</organism>
<evidence type="ECO:0000256" key="1">
    <source>
        <dbReference type="SAM" id="MobiDB-lite"/>
    </source>
</evidence>
<dbReference type="PANTHER" id="PTHR37507">
    <property type="entry name" value="SPORULATION PROTEIN YDCC"/>
    <property type="match status" value="1"/>
</dbReference>